<dbReference type="OrthoDB" id="1658288at2759"/>
<evidence type="ECO:0000313" key="3">
    <source>
        <dbReference type="Proteomes" id="UP000054097"/>
    </source>
</evidence>
<dbReference type="SUPFAM" id="SSF52540">
    <property type="entry name" value="P-loop containing nucleoside triphosphate hydrolases"/>
    <property type="match status" value="1"/>
</dbReference>
<dbReference type="SUPFAM" id="SSF52151">
    <property type="entry name" value="FabD/lysophospholipase-like"/>
    <property type="match status" value="1"/>
</dbReference>
<accession>A0A0C3AGY1</accession>
<organism evidence="2 3">
    <name type="scientific">Serendipita vermifera MAFF 305830</name>
    <dbReference type="NCBI Taxonomy" id="933852"/>
    <lineage>
        <taxon>Eukaryota</taxon>
        <taxon>Fungi</taxon>
        <taxon>Dikarya</taxon>
        <taxon>Basidiomycota</taxon>
        <taxon>Agaricomycotina</taxon>
        <taxon>Agaricomycetes</taxon>
        <taxon>Sebacinales</taxon>
        <taxon>Serendipitaceae</taxon>
        <taxon>Serendipita</taxon>
    </lineage>
</organism>
<name>A0A0C3AGY1_SERVB</name>
<dbReference type="Proteomes" id="UP000054097">
    <property type="component" value="Unassembled WGS sequence"/>
</dbReference>
<dbReference type="PANTHER" id="PTHR22845:SF5">
    <property type="entry name" value="APOPTOTIC PROTEASE-ACTIVATING FACTOR 1"/>
    <property type="match status" value="1"/>
</dbReference>
<dbReference type="EMBL" id="KN824330">
    <property type="protein sequence ID" value="KIM23915.1"/>
    <property type="molecule type" value="Genomic_DNA"/>
</dbReference>
<dbReference type="Pfam" id="PF00931">
    <property type="entry name" value="NB-ARC"/>
    <property type="match status" value="1"/>
</dbReference>
<dbReference type="GO" id="GO:0005829">
    <property type="term" value="C:cytosol"/>
    <property type="evidence" value="ECO:0007669"/>
    <property type="project" value="UniProtKB-ARBA"/>
</dbReference>
<feature type="domain" description="NB-ARC" evidence="1">
    <location>
        <begin position="306"/>
        <end position="444"/>
    </location>
</feature>
<dbReference type="GO" id="GO:0006915">
    <property type="term" value="P:apoptotic process"/>
    <property type="evidence" value="ECO:0007669"/>
    <property type="project" value="UniProtKB-ARBA"/>
</dbReference>
<dbReference type="AlphaFoldDB" id="A0A0C3AGY1"/>
<dbReference type="InterPro" id="IPR027417">
    <property type="entry name" value="P-loop_NTPase"/>
</dbReference>
<reference evidence="2 3" key="1">
    <citation type="submission" date="2014-04" db="EMBL/GenBank/DDBJ databases">
        <authorList>
            <consortium name="DOE Joint Genome Institute"/>
            <person name="Kuo A."/>
            <person name="Zuccaro A."/>
            <person name="Kohler A."/>
            <person name="Nagy L.G."/>
            <person name="Floudas D."/>
            <person name="Copeland A."/>
            <person name="Barry K.W."/>
            <person name="Cichocki N."/>
            <person name="Veneault-Fourrey C."/>
            <person name="LaButti K."/>
            <person name="Lindquist E.A."/>
            <person name="Lipzen A."/>
            <person name="Lundell T."/>
            <person name="Morin E."/>
            <person name="Murat C."/>
            <person name="Sun H."/>
            <person name="Tunlid A."/>
            <person name="Henrissat B."/>
            <person name="Grigoriev I.V."/>
            <person name="Hibbett D.S."/>
            <person name="Martin F."/>
            <person name="Nordberg H.P."/>
            <person name="Cantor M.N."/>
            <person name="Hua S.X."/>
        </authorList>
    </citation>
    <scope>NUCLEOTIDE SEQUENCE [LARGE SCALE GENOMIC DNA]</scope>
    <source>
        <strain evidence="2 3">MAFF 305830</strain>
    </source>
</reference>
<sequence length="690" mass="77726">MTIEEVLEEFTNLSANLLDKHDIDAQARTDALRQYIDNLLVKYKIDQKHRLLDINDHPNGCKLAVPISYKRHAGSFCVLRNYATRQEQTLNLTVAEAMMATLATPPLFTSTQILKDAATFEYIGADWTLSNPAQETITEAHNAFGADEKVACLLNLGCGHPGVFAAPNLSSSADWNRFLEQLVTNAERTAQNLESQIGRLGIYHRLSVSNGLESTITDTKMGPGDIMAHTKVYLDDTRVSQQMDKCAETLRLREGVIPLEQLRYRGGLAVLPPRLPPLTKTFVMRKQPWDFVEKALLGPRHPKDIDGPRMLFVTGMGGCGKTQLMLRFMKEYKSRFTHQFVIDGSSEDRIRADVLRNMRALGTEHSQKSFDDCLLFLSHPPVGVQLLLLYDNVDDPDLDLSSLLPGGNACVIAITSRNRLLGDLHPTSHLKLDVMSPEEATELLLYEFNSPIPIPDQIRKDNLSLAEALGYLPIALQQARAYMLQTKCSAKEYLRRLHKNREKLLGKAVKHQVDMQSISTYAAFETSFERLPIVNQKLLRLLSYFHWGGFPLELVNIAALHGFSKYMQIWLEPYDEIHVGKDLLEGIFLRGGDWDIGNLDEMVILLQNYSLAAIIQGVDTLLLQMHPLAHEWVRTNIPEEEKHNYQCASIVLLALGARDERTAATQYLASHVAHMAPIWDNLHVNNAMAF</sequence>
<dbReference type="Gene3D" id="3.40.1090.10">
    <property type="entry name" value="Cytosolic phospholipase A2 catalytic domain"/>
    <property type="match status" value="1"/>
</dbReference>
<reference evidence="3" key="2">
    <citation type="submission" date="2015-01" db="EMBL/GenBank/DDBJ databases">
        <title>Evolutionary Origins and Diversification of the Mycorrhizal Mutualists.</title>
        <authorList>
            <consortium name="DOE Joint Genome Institute"/>
            <consortium name="Mycorrhizal Genomics Consortium"/>
            <person name="Kohler A."/>
            <person name="Kuo A."/>
            <person name="Nagy L.G."/>
            <person name="Floudas D."/>
            <person name="Copeland A."/>
            <person name="Barry K.W."/>
            <person name="Cichocki N."/>
            <person name="Veneault-Fourrey C."/>
            <person name="LaButti K."/>
            <person name="Lindquist E.A."/>
            <person name="Lipzen A."/>
            <person name="Lundell T."/>
            <person name="Morin E."/>
            <person name="Murat C."/>
            <person name="Riley R."/>
            <person name="Ohm R."/>
            <person name="Sun H."/>
            <person name="Tunlid A."/>
            <person name="Henrissat B."/>
            <person name="Grigoriev I.V."/>
            <person name="Hibbett D.S."/>
            <person name="Martin F."/>
        </authorList>
    </citation>
    <scope>NUCLEOTIDE SEQUENCE [LARGE SCALE GENOMIC DNA]</scope>
    <source>
        <strain evidence="3">MAFF 305830</strain>
    </source>
</reference>
<dbReference type="Gene3D" id="3.40.50.300">
    <property type="entry name" value="P-loop containing nucleotide triphosphate hydrolases"/>
    <property type="match status" value="1"/>
</dbReference>
<dbReference type="PANTHER" id="PTHR22845">
    <property type="entry name" value="APOPTOTIC PROTEASE-ACTIVATING FACTOR 1"/>
    <property type="match status" value="1"/>
</dbReference>
<dbReference type="STRING" id="933852.A0A0C3AGY1"/>
<protein>
    <recommendedName>
        <fullName evidence="1">NB-ARC domain-containing protein</fullName>
    </recommendedName>
</protein>
<feature type="non-terminal residue" evidence="2">
    <location>
        <position position="690"/>
    </location>
</feature>
<keyword evidence="3" id="KW-1185">Reference proteome</keyword>
<gene>
    <name evidence="2" type="ORF">M408DRAFT_319259</name>
</gene>
<dbReference type="InterPro" id="IPR002182">
    <property type="entry name" value="NB-ARC"/>
</dbReference>
<dbReference type="InterPro" id="IPR016035">
    <property type="entry name" value="Acyl_Trfase/lysoPLipase"/>
</dbReference>
<evidence type="ECO:0000259" key="1">
    <source>
        <dbReference type="Pfam" id="PF00931"/>
    </source>
</evidence>
<evidence type="ECO:0000313" key="2">
    <source>
        <dbReference type="EMBL" id="KIM23915.1"/>
    </source>
</evidence>
<dbReference type="GO" id="GO:0043531">
    <property type="term" value="F:ADP binding"/>
    <property type="evidence" value="ECO:0007669"/>
    <property type="project" value="InterPro"/>
</dbReference>
<proteinExistence type="predicted"/>
<dbReference type="HOGENOM" id="CLU_000288_144_5_1"/>